<dbReference type="EMBL" id="CP110421">
    <property type="protein sequence ID" value="WAQ81235.1"/>
    <property type="molecule type" value="Genomic_DNA"/>
</dbReference>
<dbReference type="RefSeq" id="XP_053016790.1">
    <property type="nucleotide sequence ID" value="XM_053165616.1"/>
</dbReference>
<protein>
    <submittedName>
        <fullName evidence="2">Uncharacterized protein</fullName>
    </submittedName>
</protein>
<organism evidence="2 3">
    <name type="scientific">Puccinia triticina</name>
    <dbReference type="NCBI Taxonomy" id="208348"/>
    <lineage>
        <taxon>Eukaryota</taxon>
        <taxon>Fungi</taxon>
        <taxon>Dikarya</taxon>
        <taxon>Basidiomycota</taxon>
        <taxon>Pucciniomycotina</taxon>
        <taxon>Pucciniomycetes</taxon>
        <taxon>Pucciniales</taxon>
        <taxon>Pucciniaceae</taxon>
        <taxon>Puccinia</taxon>
    </lineage>
</organism>
<keyword evidence="3" id="KW-1185">Reference proteome</keyword>
<evidence type="ECO:0000313" key="3">
    <source>
        <dbReference type="Proteomes" id="UP001164743"/>
    </source>
</evidence>
<feature type="region of interest" description="Disordered" evidence="1">
    <location>
        <begin position="50"/>
        <end position="102"/>
    </location>
</feature>
<evidence type="ECO:0000256" key="1">
    <source>
        <dbReference type="SAM" id="MobiDB-lite"/>
    </source>
</evidence>
<dbReference type="GeneID" id="77806511"/>
<proteinExistence type="predicted"/>
<reference evidence="2" key="1">
    <citation type="submission" date="2022-10" db="EMBL/GenBank/DDBJ databases">
        <title>Puccinia triticina Genome sequencing and assembly.</title>
        <authorList>
            <person name="Li C."/>
        </authorList>
    </citation>
    <scope>NUCLEOTIDE SEQUENCE</scope>
    <source>
        <strain evidence="2">Pt15</strain>
    </source>
</reference>
<name>A0ABY7C7T7_9BASI</name>
<dbReference type="Proteomes" id="UP001164743">
    <property type="component" value="Chromosome 1A"/>
</dbReference>
<evidence type="ECO:0000313" key="2">
    <source>
        <dbReference type="EMBL" id="WAQ81235.1"/>
    </source>
</evidence>
<gene>
    <name evidence="2" type="ORF">PtA15_1A575</name>
</gene>
<accession>A0ABY7C7T7</accession>
<feature type="compositionally biased region" description="Polar residues" evidence="1">
    <location>
        <begin position="51"/>
        <end position="62"/>
    </location>
</feature>
<feature type="compositionally biased region" description="Low complexity" evidence="1">
    <location>
        <begin position="67"/>
        <end position="78"/>
    </location>
</feature>
<sequence>MLSDDHLGTEGTCVALLTRATPTQSNLTLAFITACPNFPLHCLPKLPPKQIASSEPASSGATEQKVDATQATAAAANDTKVDAKGNLPPPAGVKDGNNKPQNLSKEEQLATKLFKGTIKMGVGLEGVTNLGRNTKEIVDQSKKVSQMLPMVKTLTTELLGAAPKKSNELNKAVEESTNAGEAIT</sequence>